<protein>
    <recommendedName>
        <fullName evidence="2">Ig-like SoxY domain-containing protein</fullName>
    </recommendedName>
</protein>
<dbReference type="InterPro" id="IPR030831">
    <property type="entry name" value="Fuse-rel_SoxYZ"/>
</dbReference>
<dbReference type="InterPro" id="IPR032711">
    <property type="entry name" value="SoxY"/>
</dbReference>
<feature type="chain" id="PRO_5045709030" description="Ig-like SoxY domain-containing protein" evidence="1">
    <location>
        <begin position="20"/>
        <end position="248"/>
    </location>
</feature>
<reference evidence="4" key="1">
    <citation type="journal article" date="2019" name="Int. J. Syst. Evol. Microbiol.">
        <title>The Global Catalogue of Microorganisms (GCM) 10K type strain sequencing project: providing services to taxonomists for standard genome sequencing and annotation.</title>
        <authorList>
            <consortium name="The Broad Institute Genomics Platform"/>
            <consortium name="The Broad Institute Genome Sequencing Center for Infectious Disease"/>
            <person name="Wu L."/>
            <person name="Ma J."/>
        </authorList>
    </citation>
    <scope>NUCLEOTIDE SEQUENCE [LARGE SCALE GENOMIC DNA]</scope>
    <source>
        <strain evidence="4">KCTC 23314</strain>
    </source>
</reference>
<evidence type="ECO:0000256" key="1">
    <source>
        <dbReference type="SAM" id="SignalP"/>
    </source>
</evidence>
<evidence type="ECO:0000313" key="4">
    <source>
        <dbReference type="Proteomes" id="UP000626210"/>
    </source>
</evidence>
<keyword evidence="4" id="KW-1185">Reference proteome</keyword>
<organism evidence="3 4">
    <name type="scientific">Pseudorhodoferax aquiterrae</name>
    <dbReference type="NCBI Taxonomy" id="747304"/>
    <lineage>
        <taxon>Bacteria</taxon>
        <taxon>Pseudomonadati</taxon>
        <taxon>Pseudomonadota</taxon>
        <taxon>Betaproteobacteria</taxon>
        <taxon>Burkholderiales</taxon>
        <taxon>Comamonadaceae</taxon>
    </lineage>
</organism>
<dbReference type="RefSeq" id="WP_189690314.1">
    <property type="nucleotide sequence ID" value="NZ_BMYK01000031.1"/>
</dbReference>
<comment type="caution">
    <text evidence="3">The sequence shown here is derived from an EMBL/GenBank/DDBJ whole genome shotgun (WGS) entry which is preliminary data.</text>
</comment>
<dbReference type="SUPFAM" id="SSF81296">
    <property type="entry name" value="E set domains"/>
    <property type="match status" value="1"/>
</dbReference>
<feature type="domain" description="Ig-like SoxY" evidence="2">
    <location>
        <begin position="34"/>
        <end position="138"/>
    </location>
</feature>
<dbReference type="Proteomes" id="UP000626210">
    <property type="component" value="Unassembled WGS sequence"/>
</dbReference>
<feature type="signal peptide" evidence="1">
    <location>
        <begin position="1"/>
        <end position="19"/>
    </location>
</feature>
<evidence type="ECO:0000259" key="2">
    <source>
        <dbReference type="Pfam" id="PF13501"/>
    </source>
</evidence>
<proteinExistence type="predicted"/>
<dbReference type="Pfam" id="PF13501">
    <property type="entry name" value="SoxY"/>
    <property type="match status" value="1"/>
</dbReference>
<dbReference type="NCBIfam" id="TIGR04557">
    <property type="entry name" value="fuse_rel_SoxYZ"/>
    <property type="match status" value="1"/>
</dbReference>
<gene>
    <name evidence="3" type="ORF">GCM10007320_57460</name>
</gene>
<dbReference type="Gene3D" id="2.60.40.10">
    <property type="entry name" value="Immunoglobulins"/>
    <property type="match status" value="1"/>
</dbReference>
<name>A0ABQ3GCC4_9BURK</name>
<dbReference type="InterPro" id="IPR014756">
    <property type="entry name" value="Ig_E-set"/>
</dbReference>
<sequence>MRPLLLLLCLLHPLLPVRAAGDPLRSPLWNGVRARLLGDAAVVFDARVRVAVPPSAEDPLAVPVELRFDGLADVEQVRVFADLNPIPLVLDYWPDRAGGALALRIKVEQSTPVRAAVRTRGGTWHVGGAWVAAAGGGCTMPSQGSGNAAWQERLGEVSARLWPRPAGASRLRLRVVHPMDTGLAGGIPVFHVDQLTLRDAAGRALARLQLHEPVAENPVLSLDLQHRGPVHIDGRDTQGNRIAARVVP</sequence>
<dbReference type="EMBL" id="BMYK01000031">
    <property type="protein sequence ID" value="GHD00219.1"/>
    <property type="molecule type" value="Genomic_DNA"/>
</dbReference>
<dbReference type="InterPro" id="IPR038162">
    <property type="entry name" value="SoxY_sf"/>
</dbReference>
<accession>A0ABQ3GCC4</accession>
<dbReference type="InterPro" id="IPR013783">
    <property type="entry name" value="Ig-like_fold"/>
</dbReference>
<evidence type="ECO:0000313" key="3">
    <source>
        <dbReference type="EMBL" id="GHD00219.1"/>
    </source>
</evidence>
<keyword evidence="1" id="KW-0732">Signal</keyword>
<dbReference type="Gene3D" id="2.60.40.2470">
    <property type="entry name" value="SoxY domain"/>
    <property type="match status" value="1"/>
</dbReference>